<dbReference type="InterPro" id="IPR050804">
    <property type="entry name" value="MCC"/>
</dbReference>
<name>A0ABM1RKR3_CAMSA</name>
<dbReference type="PANTHER" id="PTHR46236">
    <property type="entry name" value="TRAF-LIKE SUPERFAMILY PROTEIN"/>
    <property type="match status" value="1"/>
</dbReference>
<evidence type="ECO:0000259" key="3">
    <source>
        <dbReference type="PROSITE" id="PS50144"/>
    </source>
</evidence>
<dbReference type="CDD" id="cd00121">
    <property type="entry name" value="MATH"/>
    <property type="match status" value="1"/>
</dbReference>
<organism evidence="4 5">
    <name type="scientific">Camelina sativa</name>
    <name type="common">False flax</name>
    <name type="synonym">Myagrum sativum</name>
    <dbReference type="NCBI Taxonomy" id="90675"/>
    <lineage>
        <taxon>Eukaryota</taxon>
        <taxon>Viridiplantae</taxon>
        <taxon>Streptophyta</taxon>
        <taxon>Embryophyta</taxon>
        <taxon>Tracheophyta</taxon>
        <taxon>Spermatophyta</taxon>
        <taxon>Magnoliopsida</taxon>
        <taxon>eudicotyledons</taxon>
        <taxon>Gunneridae</taxon>
        <taxon>Pentapetalae</taxon>
        <taxon>rosids</taxon>
        <taxon>malvids</taxon>
        <taxon>Brassicales</taxon>
        <taxon>Brassicaceae</taxon>
        <taxon>Camelineae</taxon>
        <taxon>Camelina</taxon>
    </lineage>
</organism>
<reference evidence="4" key="1">
    <citation type="journal article" date="2014" name="Nat. Commun.">
        <title>The emerging biofuel crop Camelina sativa retains a highly undifferentiated hexaploid genome structure.</title>
        <authorList>
            <person name="Kagale S."/>
            <person name="Koh C."/>
            <person name="Nixon J."/>
            <person name="Bollina V."/>
            <person name="Clarke W.E."/>
            <person name="Tuteja R."/>
            <person name="Spillane C."/>
            <person name="Robinson S.J."/>
            <person name="Links M.G."/>
            <person name="Clarke C."/>
            <person name="Higgins E.E."/>
            <person name="Huebert T."/>
            <person name="Sharpe A.G."/>
            <person name="Parkin I.A."/>
        </authorList>
    </citation>
    <scope>NUCLEOTIDE SEQUENCE [LARGE SCALE GENOMIC DNA]</scope>
    <source>
        <strain evidence="4">cv. DH55</strain>
    </source>
</reference>
<evidence type="ECO:0000313" key="4">
    <source>
        <dbReference type="Proteomes" id="UP000694864"/>
    </source>
</evidence>
<proteinExistence type="predicted"/>
<dbReference type="PANTHER" id="PTHR46236:SF21">
    <property type="entry name" value="TRAF-LIKE FAMILY PROTEIN-RELATED"/>
    <property type="match status" value="1"/>
</dbReference>
<dbReference type="RefSeq" id="XP_019099601.1">
    <property type="nucleotide sequence ID" value="XM_019244056.1"/>
</dbReference>
<dbReference type="PROSITE" id="PS50144">
    <property type="entry name" value="MATH"/>
    <property type="match status" value="1"/>
</dbReference>
<evidence type="ECO:0000256" key="1">
    <source>
        <dbReference type="ARBA" id="ARBA00023054"/>
    </source>
</evidence>
<protein>
    <submittedName>
        <fullName evidence="5">MATH domain and coiled-coil domain-containing protein At3g27040-like</fullName>
    </submittedName>
</protein>
<dbReference type="Gene3D" id="2.60.210.10">
    <property type="entry name" value="Apoptosis, Tumor Necrosis Factor Receptor Associated Protein 2, Chain A"/>
    <property type="match status" value="1"/>
</dbReference>
<dbReference type="Pfam" id="PF22486">
    <property type="entry name" value="MATH_2"/>
    <property type="match status" value="1"/>
</dbReference>
<dbReference type="SUPFAM" id="SSF49599">
    <property type="entry name" value="TRAF domain-like"/>
    <property type="match status" value="1"/>
</dbReference>
<evidence type="ECO:0000256" key="2">
    <source>
        <dbReference type="SAM" id="Coils"/>
    </source>
</evidence>
<dbReference type="Proteomes" id="UP000694864">
    <property type="component" value="Chromosome 4"/>
</dbReference>
<keyword evidence="4" id="KW-1185">Reference proteome</keyword>
<sequence length="230" mass="26561">MGNQADKKFTWVIKKFSSFAYRSEIYSDIFVAGGCKWRLLAFPKGNNSDFMCSYFSLYLFVPNSESLPSGWSRHAKFSFTMVNQIPEGLSQLREAEYWFDQENTIMGFQYMFRLAEFKGSDKGLLVNGEVKIVAEVDVLEVIGTLDVPPEKPKSIDINGFQVPSSQVESVYSLVNAYSTLRFVRKARINYDWLEKKLKETGKTRLQEIEQELKDLRVKCADMEALLEFLR</sequence>
<feature type="domain" description="MATH" evidence="3">
    <location>
        <begin position="6"/>
        <end position="136"/>
    </location>
</feature>
<reference evidence="5" key="2">
    <citation type="submission" date="2025-08" db="UniProtKB">
        <authorList>
            <consortium name="RefSeq"/>
        </authorList>
    </citation>
    <scope>IDENTIFICATION</scope>
    <source>
        <tissue evidence="5">Leaf</tissue>
    </source>
</reference>
<keyword evidence="1 2" id="KW-0175">Coiled coil</keyword>
<feature type="coiled-coil region" evidence="2">
    <location>
        <begin position="198"/>
        <end position="225"/>
    </location>
</feature>
<accession>A0ABM1RKR3</accession>
<evidence type="ECO:0000313" key="5">
    <source>
        <dbReference type="RefSeq" id="XP_019099601.1"/>
    </source>
</evidence>
<dbReference type="InterPro" id="IPR008974">
    <property type="entry name" value="TRAF-like"/>
</dbReference>
<gene>
    <name evidence="5" type="primary">LOC104783587</name>
</gene>
<dbReference type="GeneID" id="104783587"/>
<dbReference type="SMART" id="SM00061">
    <property type="entry name" value="MATH"/>
    <property type="match status" value="1"/>
</dbReference>
<dbReference type="InterPro" id="IPR002083">
    <property type="entry name" value="MATH/TRAF_dom"/>
</dbReference>